<evidence type="ECO:0000313" key="2">
    <source>
        <dbReference type="EMBL" id="MBY14185.1"/>
    </source>
</evidence>
<keyword evidence="1" id="KW-0732">Signal</keyword>
<dbReference type="PANTHER" id="PTHR46010:SF1">
    <property type="entry name" value="PROTEIN IWS1 HOMOLOG"/>
    <property type="match status" value="1"/>
</dbReference>
<dbReference type="EMBL" id="GGMR01001566">
    <property type="protein sequence ID" value="MBY14185.1"/>
    <property type="molecule type" value="Transcribed_RNA"/>
</dbReference>
<gene>
    <name evidence="2" type="primary">Iws1_2</name>
    <name evidence="2" type="ORF">g.129030</name>
</gene>
<name>A0A2S2NAM0_SCHGA</name>
<proteinExistence type="predicted"/>
<dbReference type="AlphaFoldDB" id="A0A2S2NAM0"/>
<sequence>MIINMMMMMMTMMMAAVDPNMSIVDHRLRTAAIGNCVESGLLLMLKFIPLMTTGPRTLKPGDKGWIARARVPTPSNKDYVVRPKSMTDADISRAVKRPMNRFEKHLKNYMDSKRNNQSKRAVPISIEGRKMGL</sequence>
<dbReference type="GO" id="GO:0005634">
    <property type="term" value="C:nucleus"/>
    <property type="evidence" value="ECO:0007669"/>
    <property type="project" value="TreeGrafter"/>
</dbReference>
<feature type="chain" id="PRO_5015435748" evidence="1">
    <location>
        <begin position="17"/>
        <end position="133"/>
    </location>
</feature>
<evidence type="ECO:0000256" key="1">
    <source>
        <dbReference type="SAM" id="SignalP"/>
    </source>
</evidence>
<feature type="signal peptide" evidence="1">
    <location>
        <begin position="1"/>
        <end position="16"/>
    </location>
</feature>
<reference evidence="2" key="1">
    <citation type="submission" date="2018-04" db="EMBL/GenBank/DDBJ databases">
        <title>Transcriptome of Schizaphis graminum biotype I.</title>
        <authorList>
            <person name="Scully E.D."/>
            <person name="Geib S.M."/>
            <person name="Palmer N.A."/>
            <person name="Koch K."/>
            <person name="Bradshaw J."/>
            <person name="Heng-Moss T."/>
            <person name="Sarath G."/>
        </authorList>
    </citation>
    <scope>NUCLEOTIDE SEQUENCE</scope>
</reference>
<protein>
    <submittedName>
        <fullName evidence="2">Protein IWS1</fullName>
    </submittedName>
</protein>
<organism evidence="2">
    <name type="scientific">Schizaphis graminum</name>
    <name type="common">Green bug aphid</name>
    <dbReference type="NCBI Taxonomy" id="13262"/>
    <lineage>
        <taxon>Eukaryota</taxon>
        <taxon>Metazoa</taxon>
        <taxon>Ecdysozoa</taxon>
        <taxon>Arthropoda</taxon>
        <taxon>Hexapoda</taxon>
        <taxon>Insecta</taxon>
        <taxon>Pterygota</taxon>
        <taxon>Neoptera</taxon>
        <taxon>Paraneoptera</taxon>
        <taxon>Hemiptera</taxon>
        <taxon>Sternorrhyncha</taxon>
        <taxon>Aphidomorpha</taxon>
        <taxon>Aphidoidea</taxon>
        <taxon>Aphididae</taxon>
        <taxon>Aphidini</taxon>
        <taxon>Schizaphis</taxon>
    </lineage>
</organism>
<dbReference type="PANTHER" id="PTHR46010">
    <property type="entry name" value="PROTEIN IWS1 HOMOLOG"/>
    <property type="match status" value="1"/>
</dbReference>
<dbReference type="GO" id="GO:0016973">
    <property type="term" value="P:poly(A)+ mRNA export from nucleus"/>
    <property type="evidence" value="ECO:0007669"/>
    <property type="project" value="TreeGrafter"/>
</dbReference>
<dbReference type="InterPro" id="IPR051037">
    <property type="entry name" value="RNAPII_TF_IWS1"/>
</dbReference>
<accession>A0A2S2NAM0</accession>